<reference evidence="5" key="2">
    <citation type="journal article" date="2019" name="Mol. Plant Microbe Interact.">
        <title>Genome sequence resources for four phytopathogenic fungi from the Colletotrichum orbiculare species complex.</title>
        <authorList>
            <person name="Gan P."/>
            <person name="Tsushima A."/>
            <person name="Narusaka M."/>
            <person name="Narusaka Y."/>
            <person name="Takano Y."/>
            <person name="Kubo Y."/>
            <person name="Shirasu K."/>
        </authorList>
    </citation>
    <scope>GENOME REANNOTATION</scope>
    <source>
        <strain evidence="5">104-T / ATCC 96160 / CBS 514.97 / LARS 414 / MAFF 240422</strain>
    </source>
</reference>
<evidence type="ECO:0000256" key="3">
    <source>
        <dbReference type="SAM" id="MobiDB-lite"/>
    </source>
</evidence>
<gene>
    <name evidence="4" type="primary">ARA1-0</name>
    <name evidence="4" type="ORF">Cob_v009900</name>
</gene>
<dbReference type="eggNOG" id="ENOG502S9U8">
    <property type="taxonomic scope" value="Eukaryota"/>
</dbReference>
<dbReference type="Pfam" id="PF11951">
    <property type="entry name" value="Fungal_trans_2"/>
    <property type="match status" value="1"/>
</dbReference>
<dbReference type="CDD" id="cd12148">
    <property type="entry name" value="fungal_TF_MHR"/>
    <property type="match status" value="1"/>
</dbReference>
<dbReference type="InterPro" id="IPR001138">
    <property type="entry name" value="Zn2Cys6_DnaBD"/>
</dbReference>
<evidence type="ECO:0000313" key="5">
    <source>
        <dbReference type="Proteomes" id="UP000014480"/>
    </source>
</evidence>
<dbReference type="InterPro" id="IPR036864">
    <property type="entry name" value="Zn2-C6_fun-type_DNA-bd_sf"/>
</dbReference>
<dbReference type="GO" id="GO:0005634">
    <property type="term" value="C:nucleus"/>
    <property type="evidence" value="ECO:0007669"/>
    <property type="project" value="UniProtKB-SubCell"/>
</dbReference>
<comment type="subcellular location">
    <subcellularLocation>
        <location evidence="1">Nucleus</location>
    </subcellularLocation>
</comment>
<keyword evidence="2" id="KW-0539">Nucleus</keyword>
<protein>
    <submittedName>
        <fullName evidence="4">L-arabinose-responsive transcription regulator ARA1</fullName>
    </submittedName>
</protein>
<evidence type="ECO:0000256" key="2">
    <source>
        <dbReference type="ARBA" id="ARBA00023242"/>
    </source>
</evidence>
<dbReference type="GO" id="GO:0008270">
    <property type="term" value="F:zinc ion binding"/>
    <property type="evidence" value="ECO:0007669"/>
    <property type="project" value="InterPro"/>
</dbReference>
<evidence type="ECO:0000256" key="1">
    <source>
        <dbReference type="ARBA" id="ARBA00004123"/>
    </source>
</evidence>
<dbReference type="GO" id="GO:0045944">
    <property type="term" value="P:positive regulation of transcription by RNA polymerase II"/>
    <property type="evidence" value="ECO:0007669"/>
    <property type="project" value="TreeGrafter"/>
</dbReference>
<name>N4W362_COLOR</name>
<dbReference type="GO" id="GO:0000981">
    <property type="term" value="F:DNA-binding transcription factor activity, RNA polymerase II-specific"/>
    <property type="evidence" value="ECO:0007669"/>
    <property type="project" value="InterPro"/>
</dbReference>
<dbReference type="PROSITE" id="PS00463">
    <property type="entry name" value="ZN2_CY6_FUNGAL_1"/>
    <property type="match status" value="1"/>
</dbReference>
<dbReference type="AlphaFoldDB" id="N4W362"/>
<sequence length="575" mass="64383">MMAHKYLPEDVQRKRTRTGCKQCREARKKCCEQKPTCGRCSTRDLECFYDEFEARRNTSNQAFRDARRKPRKQQQRPEDEFMQTFEVASSPTEPPNKGSSEQRATEPSHTTAGYSHMMMDMSVDVCFEPEEKQTMSDMQPPAAQFDDSLSLFSSSNFADATSLSLELPLPAFSDFTDDGSTRKLLHHFCEVLSSRVVCAAQPHSSFRSLVLPLAYDNSPVLFGICAFAGGHLEHMGVQDMRHSSEYRFLAAKGAFELVQWKCHHEQTLATIMLLVYYESLTLDTTSDMVLGHLRAVFLILSSVSAHEKSPSMQFLEKSFQYYDVITALSLGISPISAAPVPDYTYPLAVVPPPASTRTPSFDPFLGISGDLWPIIYRLSLVKSLKEELEAAVSAGHNAKAAVLRVEFESMTQAIDKALQEWEPPVQPKKIAALGNQDGVPQLQAMVQNSLAYRHSALIYLHRFIYNHRGGHPEIQKHCRASLERCAEVVASGGSTHALLWPLSVAACEAETYESRERARFLFARLQARQGMANIQRGLDGVIECWNTVGLEPGYVVQDDAWVLGLERRKALVILG</sequence>
<dbReference type="GO" id="GO:0000976">
    <property type="term" value="F:transcription cis-regulatory region binding"/>
    <property type="evidence" value="ECO:0007669"/>
    <property type="project" value="TreeGrafter"/>
</dbReference>
<accession>N4W362</accession>
<dbReference type="EMBL" id="AMCV02000031">
    <property type="protein sequence ID" value="TDZ17319.1"/>
    <property type="molecule type" value="Genomic_DNA"/>
</dbReference>
<dbReference type="OrthoDB" id="25818at2759"/>
<dbReference type="PANTHER" id="PTHR37534:SF15">
    <property type="entry name" value="ZN(II)2CYS6 TRANSCRIPTION FACTOR (EUROFUNG)"/>
    <property type="match status" value="1"/>
</dbReference>
<comment type="caution">
    <text evidence="4">The sequence shown here is derived from an EMBL/GenBank/DDBJ whole genome shotgun (WGS) entry which is preliminary data.</text>
</comment>
<dbReference type="STRING" id="1213857.N4W362"/>
<dbReference type="PROSITE" id="PS50048">
    <property type="entry name" value="ZN2_CY6_FUNGAL_2"/>
    <property type="match status" value="1"/>
</dbReference>
<feature type="compositionally biased region" description="Polar residues" evidence="3">
    <location>
        <begin position="86"/>
        <end position="109"/>
    </location>
</feature>
<keyword evidence="5" id="KW-1185">Reference proteome</keyword>
<dbReference type="SUPFAM" id="SSF57701">
    <property type="entry name" value="Zn2/Cys6 DNA-binding domain"/>
    <property type="match status" value="1"/>
</dbReference>
<dbReference type="HOGENOM" id="CLU_014924_2_0_1"/>
<dbReference type="InterPro" id="IPR021858">
    <property type="entry name" value="Fun_TF"/>
</dbReference>
<dbReference type="PANTHER" id="PTHR37534">
    <property type="entry name" value="TRANSCRIPTIONAL ACTIVATOR PROTEIN UGA3"/>
    <property type="match status" value="1"/>
</dbReference>
<feature type="region of interest" description="Disordered" evidence="3">
    <location>
        <begin position="85"/>
        <end position="109"/>
    </location>
</feature>
<dbReference type="SMART" id="SM00066">
    <property type="entry name" value="GAL4"/>
    <property type="match status" value="1"/>
</dbReference>
<evidence type="ECO:0000313" key="4">
    <source>
        <dbReference type="EMBL" id="TDZ17319.1"/>
    </source>
</evidence>
<dbReference type="Proteomes" id="UP000014480">
    <property type="component" value="Unassembled WGS sequence"/>
</dbReference>
<organism evidence="4 5">
    <name type="scientific">Colletotrichum orbiculare (strain 104-T / ATCC 96160 / CBS 514.97 / LARS 414 / MAFF 240422)</name>
    <name type="common">Cucumber anthracnose fungus</name>
    <name type="synonym">Colletotrichum lagenarium</name>
    <dbReference type="NCBI Taxonomy" id="1213857"/>
    <lineage>
        <taxon>Eukaryota</taxon>
        <taxon>Fungi</taxon>
        <taxon>Dikarya</taxon>
        <taxon>Ascomycota</taxon>
        <taxon>Pezizomycotina</taxon>
        <taxon>Sordariomycetes</taxon>
        <taxon>Hypocreomycetidae</taxon>
        <taxon>Glomerellales</taxon>
        <taxon>Glomerellaceae</taxon>
        <taxon>Colletotrichum</taxon>
        <taxon>Colletotrichum orbiculare species complex</taxon>
    </lineage>
</organism>
<proteinExistence type="predicted"/>
<dbReference type="Gene3D" id="4.10.240.10">
    <property type="entry name" value="Zn(2)-C6 fungal-type DNA-binding domain"/>
    <property type="match status" value="1"/>
</dbReference>
<dbReference type="Pfam" id="PF00172">
    <property type="entry name" value="Zn_clus"/>
    <property type="match status" value="1"/>
</dbReference>
<dbReference type="CDD" id="cd00067">
    <property type="entry name" value="GAL4"/>
    <property type="match status" value="1"/>
</dbReference>
<reference evidence="5" key="1">
    <citation type="journal article" date="2013" name="New Phytol.">
        <title>Comparative genomic and transcriptomic analyses reveal the hemibiotrophic stage shift of Colletotrichum fungi.</title>
        <authorList>
            <person name="Gan P."/>
            <person name="Ikeda K."/>
            <person name="Irieda H."/>
            <person name="Narusaka M."/>
            <person name="O'Connell R.J."/>
            <person name="Narusaka Y."/>
            <person name="Takano Y."/>
            <person name="Kubo Y."/>
            <person name="Shirasu K."/>
        </authorList>
    </citation>
    <scope>NUCLEOTIDE SEQUENCE [LARGE SCALE GENOMIC DNA]</scope>
    <source>
        <strain evidence="5">104-T / ATCC 96160 / CBS 514.97 / LARS 414 / MAFF 240422</strain>
    </source>
</reference>